<evidence type="ECO:0000256" key="1">
    <source>
        <dbReference type="SAM" id="Phobius"/>
    </source>
</evidence>
<keyword evidence="1" id="KW-0812">Transmembrane</keyword>
<sequence length="106" mass="12175">MSVVARQGFKYSIIGYIGFLLGTFSIFIFTNNLEFYGTLRYIMPTAEMLVPFVVFGISYSNVKFFHKVDQDGKRHNMLTLSLAAVFINFILFLFIFFSAPLRFSGI</sequence>
<proteinExistence type="predicted"/>
<feature type="transmembrane region" description="Helical" evidence="1">
    <location>
        <begin position="41"/>
        <end position="59"/>
    </location>
</feature>
<accession>A0A376EAB7</accession>
<feature type="transmembrane region" description="Helical" evidence="1">
    <location>
        <begin position="80"/>
        <end position="101"/>
    </location>
</feature>
<dbReference type="AlphaFoldDB" id="A0A376EAB7"/>
<organism evidence="2 3">
    <name type="scientific">Chryseobacterium carnipullorum</name>
    <dbReference type="NCBI Taxonomy" id="1124835"/>
    <lineage>
        <taxon>Bacteria</taxon>
        <taxon>Pseudomonadati</taxon>
        <taxon>Bacteroidota</taxon>
        <taxon>Flavobacteriia</taxon>
        <taxon>Flavobacteriales</taxon>
        <taxon>Weeksellaceae</taxon>
        <taxon>Chryseobacterium group</taxon>
        <taxon>Chryseobacterium</taxon>
    </lineage>
</organism>
<dbReference type="Proteomes" id="UP000255224">
    <property type="component" value="Unassembled WGS sequence"/>
</dbReference>
<evidence type="ECO:0000313" key="3">
    <source>
        <dbReference type="Proteomes" id="UP000255224"/>
    </source>
</evidence>
<name>A0A376EAB7_CHRCU</name>
<gene>
    <name evidence="2" type="ORF">NCTC13533_03840</name>
</gene>
<keyword evidence="1" id="KW-0472">Membrane</keyword>
<protein>
    <recommendedName>
        <fullName evidence="4">Polysaccharide biosynthesis protein</fullName>
    </recommendedName>
</protein>
<reference evidence="2 3" key="1">
    <citation type="submission" date="2018-06" db="EMBL/GenBank/DDBJ databases">
        <authorList>
            <consortium name="Pathogen Informatics"/>
            <person name="Doyle S."/>
        </authorList>
    </citation>
    <scope>NUCLEOTIDE SEQUENCE [LARGE SCALE GENOMIC DNA]</scope>
    <source>
        <strain evidence="2 3">NCTC13533</strain>
    </source>
</reference>
<keyword evidence="1" id="KW-1133">Transmembrane helix</keyword>
<evidence type="ECO:0000313" key="2">
    <source>
        <dbReference type="EMBL" id="STD05487.1"/>
    </source>
</evidence>
<feature type="transmembrane region" description="Helical" evidence="1">
    <location>
        <begin position="12"/>
        <end position="29"/>
    </location>
</feature>
<dbReference type="EMBL" id="UFVQ01000003">
    <property type="protein sequence ID" value="STD05487.1"/>
    <property type="molecule type" value="Genomic_DNA"/>
</dbReference>
<evidence type="ECO:0008006" key="4">
    <source>
        <dbReference type="Google" id="ProtNLM"/>
    </source>
</evidence>